<keyword evidence="2" id="KW-1185">Reference proteome</keyword>
<dbReference type="GO" id="GO:0032259">
    <property type="term" value="P:methylation"/>
    <property type="evidence" value="ECO:0007669"/>
    <property type="project" value="UniProtKB-KW"/>
</dbReference>
<name>A0ABS9U8J1_9BACL</name>
<dbReference type="NCBIfam" id="NF038110">
    <property type="entry name" value="Lys_methyl_FliB"/>
    <property type="match status" value="1"/>
</dbReference>
<dbReference type="EMBL" id="JAKZFC010000001">
    <property type="protein sequence ID" value="MCH7320652.1"/>
    <property type="molecule type" value="Genomic_DNA"/>
</dbReference>
<comment type="caution">
    <text evidence="1">The sequence shown here is derived from an EMBL/GenBank/DDBJ whole genome shotgun (WGS) entry which is preliminary data.</text>
</comment>
<sequence>MEKIMLVPKGTEQFRCIGAACEDHCCNTWRVDIDRVGFMKVSTSSNPVIKPLAKKAYKINSKATSDVNYGSMKMNDKNECHFLDENKWCQIHKELGESALCNTCSIYPRIYRKIGNVIEKSLTFSCPEVVRTLLLQQEGLSFEEAYPQANELIQSKATLSGIPEELMWKVRIFAITLLQERGLSLDTRILLLGIFSDLLSKEPLTEQSVENVISLMNQRLAHSQYVQAIEEVKGNELVQIQLHKELLRTTVEELSFNVRYVEVVNQFIVGLQTGPLEDKVVTETTLQKYMASQKIYQQFNETHSYILENYVVHYVFTNVFPYNSQTPLQAFGDIAVNYQLIKALLIGMAAHNGKVTVDDAVLVIQSYTKAVAHNNKSYKTLRQKIKESNMESLAFLFAYIKTNG</sequence>
<evidence type="ECO:0000313" key="1">
    <source>
        <dbReference type="EMBL" id="MCH7320652.1"/>
    </source>
</evidence>
<reference evidence="1 2" key="1">
    <citation type="submission" date="2022-03" db="EMBL/GenBank/DDBJ databases">
        <authorList>
            <person name="Jo J.-H."/>
            <person name="Im W.-T."/>
        </authorList>
    </citation>
    <scope>NUCLEOTIDE SEQUENCE [LARGE SCALE GENOMIC DNA]</scope>
    <source>
        <strain evidence="1 2">MA9</strain>
    </source>
</reference>
<accession>A0ABS9U8J1</accession>
<keyword evidence="1" id="KW-0282">Flagellum</keyword>
<evidence type="ECO:0000313" key="2">
    <source>
        <dbReference type="Proteomes" id="UP001316087"/>
    </source>
</evidence>
<protein>
    <submittedName>
        <fullName evidence="1">Flagellin lysine-N-methylase</fullName>
        <ecNumber evidence="1">2.1.1.-</ecNumber>
    </submittedName>
</protein>
<dbReference type="Proteomes" id="UP001316087">
    <property type="component" value="Unassembled WGS sequence"/>
</dbReference>
<gene>
    <name evidence="1" type="primary">fliB</name>
    <name evidence="1" type="ORF">LZ480_02025</name>
</gene>
<keyword evidence="1" id="KW-0969">Cilium</keyword>
<keyword evidence="1" id="KW-0966">Cell projection</keyword>
<proteinExistence type="predicted"/>
<keyword evidence="1" id="KW-0489">Methyltransferase</keyword>
<dbReference type="GO" id="GO:0008168">
    <property type="term" value="F:methyltransferase activity"/>
    <property type="evidence" value="ECO:0007669"/>
    <property type="project" value="UniProtKB-KW"/>
</dbReference>
<keyword evidence="1" id="KW-0808">Transferase</keyword>
<dbReference type="RefSeq" id="WP_241367671.1">
    <property type="nucleotide sequence ID" value="NZ_JAKZFC010000001.1"/>
</dbReference>
<organism evidence="1 2">
    <name type="scientific">Solibacillus palustris</name>
    <dbReference type="NCBI Taxonomy" id="2908203"/>
    <lineage>
        <taxon>Bacteria</taxon>
        <taxon>Bacillati</taxon>
        <taxon>Bacillota</taxon>
        <taxon>Bacilli</taxon>
        <taxon>Bacillales</taxon>
        <taxon>Caryophanaceae</taxon>
        <taxon>Solibacillus</taxon>
    </lineage>
</organism>
<dbReference type="EC" id="2.1.1.-" evidence="1"/>